<accession>A0A9W9YTM4</accession>
<evidence type="ECO:0000313" key="1">
    <source>
        <dbReference type="EMBL" id="KAJ7367428.1"/>
    </source>
</evidence>
<sequence length="56" mass="6679">MFPPGYQDRFSALQCVVRYWNEFYYKQEKFNLAEIHFRKALSINPSSSVLYCHVGV</sequence>
<protein>
    <submittedName>
        <fullName evidence="1">Anaphase-promoting complex subunit cdc27</fullName>
    </submittedName>
</protein>
<name>A0A9W9YTM4_9CNID</name>
<dbReference type="EMBL" id="MU827204">
    <property type="protein sequence ID" value="KAJ7367428.1"/>
    <property type="molecule type" value="Genomic_DNA"/>
</dbReference>
<gene>
    <name evidence="1" type="primary">CDC27_2</name>
    <name evidence="1" type="ORF">OS493_040443</name>
</gene>
<feature type="non-terminal residue" evidence="1">
    <location>
        <position position="56"/>
    </location>
</feature>
<organism evidence="1 2">
    <name type="scientific">Desmophyllum pertusum</name>
    <dbReference type="NCBI Taxonomy" id="174260"/>
    <lineage>
        <taxon>Eukaryota</taxon>
        <taxon>Metazoa</taxon>
        <taxon>Cnidaria</taxon>
        <taxon>Anthozoa</taxon>
        <taxon>Hexacorallia</taxon>
        <taxon>Scleractinia</taxon>
        <taxon>Caryophylliina</taxon>
        <taxon>Caryophylliidae</taxon>
        <taxon>Desmophyllum</taxon>
    </lineage>
</organism>
<comment type="caution">
    <text evidence="1">The sequence shown here is derived from an EMBL/GenBank/DDBJ whole genome shotgun (WGS) entry which is preliminary data.</text>
</comment>
<dbReference type="OrthoDB" id="8780594at2759"/>
<dbReference type="AlphaFoldDB" id="A0A9W9YTM4"/>
<dbReference type="InterPro" id="IPR011990">
    <property type="entry name" value="TPR-like_helical_dom_sf"/>
</dbReference>
<reference evidence="1" key="1">
    <citation type="submission" date="2023-01" db="EMBL/GenBank/DDBJ databases">
        <title>Genome assembly of the deep-sea coral Lophelia pertusa.</title>
        <authorList>
            <person name="Herrera S."/>
            <person name="Cordes E."/>
        </authorList>
    </citation>
    <scope>NUCLEOTIDE SEQUENCE</scope>
    <source>
        <strain evidence="1">USNM1676648</strain>
        <tissue evidence="1">Polyp</tissue>
    </source>
</reference>
<dbReference type="SUPFAM" id="SSF48452">
    <property type="entry name" value="TPR-like"/>
    <property type="match status" value="1"/>
</dbReference>
<keyword evidence="2" id="KW-1185">Reference proteome</keyword>
<proteinExistence type="predicted"/>
<dbReference type="Proteomes" id="UP001163046">
    <property type="component" value="Unassembled WGS sequence"/>
</dbReference>
<evidence type="ECO:0000313" key="2">
    <source>
        <dbReference type="Proteomes" id="UP001163046"/>
    </source>
</evidence>